<dbReference type="PANTHER" id="PTHR48228">
    <property type="entry name" value="SUCCINYL-COA--D-CITRAMALATE COA-TRANSFERASE"/>
    <property type="match status" value="1"/>
</dbReference>
<gene>
    <name evidence="1" type="ORF">UFOPK3495_00544</name>
</gene>
<accession>A0A6J7FPI1</accession>
<dbReference type="PANTHER" id="PTHR48228:SF5">
    <property type="entry name" value="ALPHA-METHYLACYL-COA RACEMASE"/>
    <property type="match status" value="1"/>
</dbReference>
<dbReference type="SUPFAM" id="SSF89796">
    <property type="entry name" value="CoA-transferase family III (CaiB/BaiF)"/>
    <property type="match status" value="1"/>
</dbReference>
<protein>
    <submittedName>
        <fullName evidence="1">Unannotated protein</fullName>
    </submittedName>
</protein>
<evidence type="ECO:0000313" key="1">
    <source>
        <dbReference type="EMBL" id="CAB4893473.1"/>
    </source>
</evidence>
<dbReference type="InterPro" id="IPR003673">
    <property type="entry name" value="CoA-Trfase_fam_III"/>
</dbReference>
<dbReference type="InterPro" id="IPR050509">
    <property type="entry name" value="CoA-transferase_III"/>
</dbReference>
<organism evidence="1">
    <name type="scientific">freshwater metagenome</name>
    <dbReference type="NCBI Taxonomy" id="449393"/>
    <lineage>
        <taxon>unclassified sequences</taxon>
        <taxon>metagenomes</taxon>
        <taxon>ecological metagenomes</taxon>
    </lineage>
</organism>
<dbReference type="EMBL" id="CAFBMC010000019">
    <property type="protein sequence ID" value="CAB4893473.1"/>
    <property type="molecule type" value="Genomic_DNA"/>
</dbReference>
<dbReference type="GO" id="GO:0003824">
    <property type="term" value="F:catalytic activity"/>
    <property type="evidence" value="ECO:0007669"/>
    <property type="project" value="InterPro"/>
</dbReference>
<reference evidence="1" key="1">
    <citation type="submission" date="2020-05" db="EMBL/GenBank/DDBJ databases">
        <authorList>
            <person name="Chiriac C."/>
            <person name="Salcher M."/>
            <person name="Ghai R."/>
            <person name="Kavagutti S V."/>
        </authorList>
    </citation>
    <scope>NUCLEOTIDE SEQUENCE</scope>
</reference>
<dbReference type="AlphaFoldDB" id="A0A6J7FPI1"/>
<dbReference type="InterPro" id="IPR023606">
    <property type="entry name" value="CoA-Trfase_III_dom_1_sf"/>
</dbReference>
<dbReference type="Gene3D" id="3.40.50.10540">
    <property type="entry name" value="Crotonobetainyl-coa:carnitine coa-transferase, domain 1"/>
    <property type="match status" value="1"/>
</dbReference>
<sequence length="434" mass="45351">MTSNPSISASQWAGELLEFIGADHQLSVEVPESAPIADWARSGAVSITGTPIQLLTPPGFAATAARGALLAIDTLAGATGIPGELLLAERAALSKWPAKAPWTLGLHSRAVRTRDGWFALSLAREIDQDSVPALIGAPTSHGWVSVDAWARTITTQEAVDRCRLFGIPAGQIASVTGAELMQLTSYGASLPRSLTGLRVVDLSALWAGPLCANLLQQAGAEVIRVESAQRPDGSRVGIPAFDDLLHAGQKSVTFDPANLDFLHALIDSADIVITASRPRGLTSLELDPQAWLASRAHGVWVQISAYGSTGPEANWIGFGDDTAMAAGLVRWIDGIPIPIADAVADPLTGMHAAVAAIALAQRGGAHLIDISLANVAAATAGDAPASDPFLADGQWQIETEYGIRPIEKPRARTVLGTARTLGADNQIMRAELAR</sequence>
<dbReference type="Pfam" id="PF02515">
    <property type="entry name" value="CoA_transf_3"/>
    <property type="match status" value="1"/>
</dbReference>
<name>A0A6J7FPI1_9ZZZZ</name>
<proteinExistence type="predicted"/>